<dbReference type="Gene3D" id="3.40.50.1820">
    <property type="entry name" value="alpha/beta hydrolase"/>
    <property type="match status" value="1"/>
</dbReference>
<name>A0AAX4PEY3_9CHLO</name>
<proteinExistence type="predicted"/>
<dbReference type="InterPro" id="IPR050471">
    <property type="entry name" value="AB_hydrolase"/>
</dbReference>
<sequence>MPLSPGGDPDVSIYYECVTFGRDRASGGDCGVSHRVLWIAGVGCALDVWENEIEFMRRHSKLKGSVTVCSFDNRGIGRSSSPESKWEYSIEKMVGDVLALLGHLEWPSAHVIGHSMGSMIATRLAVVTPDMVDSLTLIATCRRFVDLWPRSFKSVSLFLNMFLSPLDAEGRALLDLKCHFTQDYLEEEVPAGEVRGGGELSSHSVSVDVLGADDERTNAPALTRRESLKQEYMRKASIKHNHQPDHGFKGQMNACRCHFVSMEEIDTLRKTTFPFLMIHGTEDYIIPWQAGQKFFLMLKNRSKFMLLHGAHFLSRERAGEVVNAILQQIFEGWIKKTEETRIAQGAK</sequence>
<evidence type="ECO:0000313" key="2">
    <source>
        <dbReference type="EMBL" id="WZN64601.1"/>
    </source>
</evidence>
<dbReference type="PANTHER" id="PTHR43433:SF5">
    <property type="entry name" value="AB HYDROLASE-1 DOMAIN-CONTAINING PROTEIN"/>
    <property type="match status" value="1"/>
</dbReference>
<evidence type="ECO:0000313" key="3">
    <source>
        <dbReference type="Proteomes" id="UP001472866"/>
    </source>
</evidence>
<keyword evidence="3" id="KW-1185">Reference proteome</keyword>
<dbReference type="InterPro" id="IPR000073">
    <property type="entry name" value="AB_hydrolase_1"/>
</dbReference>
<dbReference type="SUPFAM" id="SSF53474">
    <property type="entry name" value="alpha/beta-Hydrolases"/>
    <property type="match status" value="1"/>
</dbReference>
<feature type="domain" description="AB hydrolase-1" evidence="1">
    <location>
        <begin position="45"/>
        <end position="313"/>
    </location>
</feature>
<reference evidence="2 3" key="1">
    <citation type="submission" date="2024-03" db="EMBL/GenBank/DDBJ databases">
        <title>Complete genome sequence of the green alga Chloropicon roscoffensis RCC1871.</title>
        <authorList>
            <person name="Lemieux C."/>
            <person name="Pombert J.-F."/>
            <person name="Otis C."/>
            <person name="Turmel M."/>
        </authorList>
    </citation>
    <scope>NUCLEOTIDE SEQUENCE [LARGE SCALE GENOMIC DNA]</scope>
    <source>
        <strain evidence="2 3">RCC1871</strain>
    </source>
</reference>
<protein>
    <submittedName>
        <fullName evidence="2">Alpha/beta-hydrolase</fullName>
    </submittedName>
</protein>
<gene>
    <name evidence="2" type="ORF">HKI87_10g61580</name>
</gene>
<dbReference type="Pfam" id="PF00561">
    <property type="entry name" value="Abhydrolase_1"/>
    <property type="match status" value="1"/>
</dbReference>
<organism evidence="2 3">
    <name type="scientific">Chloropicon roscoffensis</name>
    <dbReference type="NCBI Taxonomy" id="1461544"/>
    <lineage>
        <taxon>Eukaryota</taxon>
        <taxon>Viridiplantae</taxon>
        <taxon>Chlorophyta</taxon>
        <taxon>Chloropicophyceae</taxon>
        <taxon>Chloropicales</taxon>
        <taxon>Chloropicaceae</taxon>
        <taxon>Chloropicon</taxon>
    </lineage>
</organism>
<evidence type="ECO:0000259" key="1">
    <source>
        <dbReference type="Pfam" id="PF00561"/>
    </source>
</evidence>
<dbReference type="EMBL" id="CP151510">
    <property type="protein sequence ID" value="WZN64601.1"/>
    <property type="molecule type" value="Genomic_DNA"/>
</dbReference>
<dbReference type="PANTHER" id="PTHR43433">
    <property type="entry name" value="HYDROLASE, ALPHA/BETA FOLD FAMILY PROTEIN"/>
    <property type="match status" value="1"/>
</dbReference>
<accession>A0AAX4PEY3</accession>
<dbReference type="AlphaFoldDB" id="A0AAX4PEY3"/>
<dbReference type="Proteomes" id="UP001472866">
    <property type="component" value="Chromosome 10"/>
</dbReference>
<dbReference type="InterPro" id="IPR029058">
    <property type="entry name" value="AB_hydrolase_fold"/>
</dbReference>